<keyword evidence="1" id="KW-0812">Transmembrane</keyword>
<protein>
    <recommendedName>
        <fullName evidence="2">DUF3592 domain-containing protein</fullName>
    </recommendedName>
</protein>
<dbReference type="Pfam" id="PF12158">
    <property type="entry name" value="DUF3592"/>
    <property type="match status" value="1"/>
</dbReference>
<keyword evidence="4" id="KW-1185">Reference proteome</keyword>
<reference evidence="4" key="1">
    <citation type="submission" date="2017-08" db="EMBL/GenBank/DDBJ databases">
        <title>Direct submision.</title>
        <authorList>
            <person name="Kim S.-J."/>
            <person name="Rhee S.-K."/>
        </authorList>
    </citation>
    <scope>NUCLEOTIDE SEQUENCE [LARGE SCALE GENOMIC DNA]</scope>
    <source>
        <strain evidence="4">GI5</strain>
    </source>
</reference>
<keyword evidence="1" id="KW-0472">Membrane</keyword>
<keyword evidence="1" id="KW-1133">Transmembrane helix</keyword>
<feature type="transmembrane region" description="Helical" evidence="1">
    <location>
        <begin position="239"/>
        <end position="259"/>
    </location>
</feature>
<feature type="transmembrane region" description="Helical" evidence="1">
    <location>
        <begin position="12"/>
        <end position="33"/>
    </location>
</feature>
<evidence type="ECO:0000313" key="4">
    <source>
        <dbReference type="Proteomes" id="UP000235116"/>
    </source>
</evidence>
<evidence type="ECO:0000259" key="2">
    <source>
        <dbReference type="Pfam" id="PF12158"/>
    </source>
</evidence>
<dbReference type="InterPro" id="IPR021994">
    <property type="entry name" value="DUF3592"/>
</dbReference>
<feature type="domain" description="DUF3592" evidence="2">
    <location>
        <begin position="51"/>
        <end position="140"/>
    </location>
</feature>
<feature type="transmembrane region" description="Helical" evidence="1">
    <location>
        <begin position="145"/>
        <end position="168"/>
    </location>
</feature>
<evidence type="ECO:0000256" key="1">
    <source>
        <dbReference type="SAM" id="Phobius"/>
    </source>
</evidence>
<name>A0A2K9LPI8_9GAMM</name>
<feature type="transmembrane region" description="Helical" evidence="1">
    <location>
        <begin position="206"/>
        <end position="227"/>
    </location>
</feature>
<dbReference type="EMBL" id="CP022684">
    <property type="protein sequence ID" value="AUM14140.1"/>
    <property type="molecule type" value="Genomic_DNA"/>
</dbReference>
<organism evidence="3 4">
    <name type="scientific">Ketobacter alkanivorans</name>
    <dbReference type="NCBI Taxonomy" id="1917421"/>
    <lineage>
        <taxon>Bacteria</taxon>
        <taxon>Pseudomonadati</taxon>
        <taxon>Pseudomonadota</taxon>
        <taxon>Gammaproteobacteria</taxon>
        <taxon>Pseudomonadales</taxon>
        <taxon>Ketobacteraceae</taxon>
        <taxon>Ketobacter</taxon>
    </lineage>
</organism>
<accession>A0A2K9LPI8</accession>
<dbReference type="RefSeq" id="WP_101895515.1">
    <property type="nucleotide sequence ID" value="NZ_CP022684.1"/>
</dbReference>
<dbReference type="AlphaFoldDB" id="A0A2K9LPI8"/>
<dbReference type="Proteomes" id="UP000235116">
    <property type="component" value="Chromosome"/>
</dbReference>
<dbReference type="OrthoDB" id="6402665at2"/>
<evidence type="ECO:0000313" key="3">
    <source>
        <dbReference type="EMBL" id="AUM14140.1"/>
    </source>
</evidence>
<gene>
    <name evidence="3" type="ORF">Kalk_17670</name>
</gene>
<proteinExistence type="predicted"/>
<feature type="transmembrane region" description="Helical" evidence="1">
    <location>
        <begin position="473"/>
        <end position="494"/>
    </location>
</feature>
<dbReference type="KEGG" id="kak:Kalk_17670"/>
<sequence length="588" mass="66001">MSVVTRKQKRRRNVLVMLFGLPFLGFGVGFGYFKVWPEFSYWLDARSWQYTEGQLLSYRLNTAKGSEGGSTYSISARFRFEVSGHIYESSRYGIHTGNDNIGNYHQQQYQRLQRIERDQLPLTVWYDPADPNQAVVDRDLRWGLMLMQAVFAVVFALVGLVVVIVGWFGKAQSTGVGAEPMAGEMAAPFDFSDRQPISPSVTGQHWMMWLFATLWNLIAFPACFAAMDEISRIQKTEDYLLLLILLFPLVGVFLVWQAIKGSILYVRYGKSLLRLDPNPGQAGGQVGGDIELSKPLPLDAQCEIRLECQHSYETRNSKGHKRISTSVSWQDSITVRGRREAGKTRVQFLFDVPADLPATQPKSTDWHHWQLHICADIPGLDLALDFELPVQKGEAKSRIRIPGHARQQQLQRSQQLAQVLNVEQRGDTLFMHSRYGRELAGSVMAALFGAIFFGVGVGIGVVDMGAGLLEWPVKLLFCTVFGGIGLLLLLAGIATPTTRLETAIDRHSVHVRRWFLGKLVYQKSIALDGVSQLETHKKSSNSNGKHMQNWFEIRLQHNTGKQPIAESIPGRVLADEALAFLRNNTGLP</sequence>
<feature type="transmembrane region" description="Helical" evidence="1">
    <location>
        <begin position="439"/>
        <end position="461"/>
    </location>
</feature>